<dbReference type="Proteomes" id="UP000637383">
    <property type="component" value="Unassembled WGS sequence"/>
</dbReference>
<gene>
    <name evidence="1" type="ORF">H6H03_24435</name>
</gene>
<reference evidence="1 2" key="1">
    <citation type="journal article" date="2020" name="ISME J.">
        <title>Comparative genomics reveals insights into cyanobacterial evolution and habitat adaptation.</title>
        <authorList>
            <person name="Chen M.Y."/>
            <person name="Teng W.K."/>
            <person name="Zhao L."/>
            <person name="Hu C.X."/>
            <person name="Zhou Y.K."/>
            <person name="Han B.P."/>
            <person name="Song L.R."/>
            <person name="Shu W.S."/>
        </authorList>
    </citation>
    <scope>NUCLEOTIDE SEQUENCE [LARGE SCALE GENOMIC DNA]</scope>
    <source>
        <strain evidence="1 2">FACHB-159</strain>
    </source>
</reference>
<dbReference type="RefSeq" id="WP_190957595.1">
    <property type="nucleotide sequence ID" value="NZ_JACJTU010000026.1"/>
</dbReference>
<proteinExistence type="predicted"/>
<comment type="caution">
    <text evidence="1">The sequence shown here is derived from an EMBL/GenBank/DDBJ whole genome shotgun (WGS) entry which is preliminary data.</text>
</comment>
<accession>A0ABR8KDR5</accession>
<keyword evidence="2" id="KW-1185">Reference proteome</keyword>
<organism evidence="1 2">
    <name type="scientific">Nostoc paludosum FACHB-159</name>
    <dbReference type="NCBI Taxonomy" id="2692908"/>
    <lineage>
        <taxon>Bacteria</taxon>
        <taxon>Bacillati</taxon>
        <taxon>Cyanobacteriota</taxon>
        <taxon>Cyanophyceae</taxon>
        <taxon>Nostocales</taxon>
        <taxon>Nostocaceae</taxon>
        <taxon>Nostoc</taxon>
    </lineage>
</organism>
<protein>
    <submittedName>
        <fullName evidence="1">Uncharacterized protein</fullName>
    </submittedName>
</protein>
<evidence type="ECO:0000313" key="1">
    <source>
        <dbReference type="EMBL" id="MBD2736994.1"/>
    </source>
</evidence>
<sequence>MSLVILTVRYAKVYSCTTGDRLQCHHRISDRFLGICRCDRAHSSTTGDVC</sequence>
<dbReference type="EMBL" id="JACJTU010000026">
    <property type="protein sequence ID" value="MBD2736994.1"/>
    <property type="molecule type" value="Genomic_DNA"/>
</dbReference>
<name>A0ABR8KDR5_9NOSO</name>
<evidence type="ECO:0000313" key="2">
    <source>
        <dbReference type="Proteomes" id="UP000637383"/>
    </source>
</evidence>